<evidence type="ECO:0000256" key="1">
    <source>
        <dbReference type="SAM" id="Phobius"/>
    </source>
</evidence>
<dbReference type="KEGG" id="palr:HGI30_05550"/>
<gene>
    <name evidence="2" type="ORF">HGI30_05550</name>
</gene>
<reference evidence="2 3" key="1">
    <citation type="submission" date="2020-04" db="EMBL/GenBank/DDBJ databases">
        <title>Novel Paenibacillus strain UniB2 isolated from commercial digestive syrup.</title>
        <authorList>
            <person name="Thorat V."/>
            <person name="Kirdat K."/>
            <person name="Tiwarekar B."/>
            <person name="Yadav A."/>
        </authorList>
    </citation>
    <scope>NUCLEOTIDE SEQUENCE [LARGE SCALE GENOMIC DNA]</scope>
    <source>
        <strain evidence="2 3">UniB2</strain>
    </source>
</reference>
<keyword evidence="1" id="KW-1133">Transmembrane helix</keyword>
<organism evidence="2 3">
    <name type="scientific">Paenibacillus albicereus</name>
    <dbReference type="NCBI Taxonomy" id="2726185"/>
    <lineage>
        <taxon>Bacteria</taxon>
        <taxon>Bacillati</taxon>
        <taxon>Bacillota</taxon>
        <taxon>Bacilli</taxon>
        <taxon>Bacillales</taxon>
        <taxon>Paenibacillaceae</taxon>
        <taxon>Paenibacillus</taxon>
    </lineage>
</organism>
<name>A0A6H2GUJ6_9BACL</name>
<keyword evidence="3" id="KW-1185">Reference proteome</keyword>
<evidence type="ECO:0000313" key="2">
    <source>
        <dbReference type="EMBL" id="QJC51077.1"/>
    </source>
</evidence>
<evidence type="ECO:0000313" key="3">
    <source>
        <dbReference type="Proteomes" id="UP000502136"/>
    </source>
</evidence>
<proteinExistence type="predicted"/>
<dbReference type="RefSeq" id="WP_168906731.1">
    <property type="nucleotide sequence ID" value="NZ_CP051428.1"/>
</dbReference>
<accession>A0A6H2GUJ6</accession>
<protein>
    <submittedName>
        <fullName evidence="2">Uncharacterized protein</fullName>
    </submittedName>
</protein>
<keyword evidence="1" id="KW-0812">Transmembrane</keyword>
<keyword evidence="1" id="KW-0472">Membrane</keyword>
<feature type="transmembrane region" description="Helical" evidence="1">
    <location>
        <begin position="31"/>
        <end position="52"/>
    </location>
</feature>
<sequence length="70" mass="7644">MYALLTGCLWLAAAAAMDGRELLRADRRKELVLAAAIGLAGLLLFTAHNLHVPLPSPLDVMDLFRKEVTE</sequence>
<dbReference type="EMBL" id="CP051428">
    <property type="protein sequence ID" value="QJC51077.1"/>
    <property type="molecule type" value="Genomic_DNA"/>
</dbReference>
<dbReference type="AlphaFoldDB" id="A0A6H2GUJ6"/>
<dbReference type="Proteomes" id="UP000502136">
    <property type="component" value="Chromosome"/>
</dbReference>